<sequence>MVAAGVAHDERGELLLLDLMRAEPAFQKAAIHVAYYACELRKLGEDAHDEGLVHFALSRMRVDSDGFVSIARLRDRLPNLSFSGALVPALLRLEKAGIVSLTIEDHARPERVQLRLRVPL</sequence>
<evidence type="ECO:0000313" key="2">
    <source>
        <dbReference type="Proteomes" id="UP000309215"/>
    </source>
</evidence>
<comment type="caution">
    <text evidence="1">The sequence shown here is derived from an EMBL/GenBank/DDBJ whole genome shotgun (WGS) entry which is preliminary data.</text>
</comment>
<dbReference type="RefSeq" id="WP_136936104.1">
    <property type="nucleotide sequence ID" value="NZ_SSMQ01000116.1"/>
</dbReference>
<keyword evidence="2" id="KW-1185">Reference proteome</keyword>
<evidence type="ECO:0000313" key="1">
    <source>
        <dbReference type="EMBL" id="TKC93700.1"/>
    </source>
</evidence>
<name>A0A4V5PK60_9BACT</name>
<reference evidence="1 2" key="1">
    <citation type="submission" date="2019-04" db="EMBL/GenBank/DDBJ databases">
        <authorList>
            <person name="Li Y."/>
            <person name="Wang J."/>
        </authorList>
    </citation>
    <scope>NUCLEOTIDE SEQUENCE [LARGE SCALE GENOMIC DNA]</scope>
    <source>
        <strain evidence="1 2">DSM 14668</strain>
    </source>
</reference>
<organism evidence="1 2">
    <name type="scientific">Polyangium fumosum</name>
    <dbReference type="NCBI Taxonomy" id="889272"/>
    <lineage>
        <taxon>Bacteria</taxon>
        <taxon>Pseudomonadati</taxon>
        <taxon>Myxococcota</taxon>
        <taxon>Polyangia</taxon>
        <taxon>Polyangiales</taxon>
        <taxon>Polyangiaceae</taxon>
        <taxon>Polyangium</taxon>
    </lineage>
</organism>
<dbReference type="EMBL" id="SSMQ01000116">
    <property type="protein sequence ID" value="TKC93700.1"/>
    <property type="molecule type" value="Genomic_DNA"/>
</dbReference>
<dbReference type="Proteomes" id="UP000309215">
    <property type="component" value="Unassembled WGS sequence"/>
</dbReference>
<accession>A0A4V5PK60</accession>
<proteinExistence type="predicted"/>
<dbReference type="AlphaFoldDB" id="A0A4V5PK60"/>
<gene>
    <name evidence="1" type="ORF">E8A74_48990</name>
</gene>
<protein>
    <submittedName>
        <fullName evidence="1">Uncharacterized protein</fullName>
    </submittedName>
</protein>